<dbReference type="InterPro" id="IPR028098">
    <property type="entry name" value="Glyco_trans_4-like_N"/>
</dbReference>
<proteinExistence type="predicted"/>
<dbReference type="GO" id="GO:0103011">
    <property type="term" value="F:mannosylfructose-phosphate synthase activity"/>
    <property type="evidence" value="ECO:0007669"/>
    <property type="project" value="UniProtKB-EC"/>
</dbReference>
<dbReference type="Proteomes" id="UP000254602">
    <property type="component" value="Unassembled WGS sequence"/>
</dbReference>
<keyword evidence="1 4" id="KW-0808">Transferase</keyword>
<dbReference type="PANTHER" id="PTHR46401:SF2">
    <property type="entry name" value="GLYCOSYLTRANSFERASE WBBK-RELATED"/>
    <property type="match status" value="1"/>
</dbReference>
<dbReference type="EMBL" id="UGUY01000001">
    <property type="protein sequence ID" value="SUD66048.1"/>
    <property type="molecule type" value="Genomic_DNA"/>
</dbReference>
<dbReference type="CDD" id="cd03801">
    <property type="entry name" value="GT4_PimA-like"/>
    <property type="match status" value="1"/>
</dbReference>
<evidence type="ECO:0000313" key="4">
    <source>
        <dbReference type="EMBL" id="SUD66048.1"/>
    </source>
</evidence>
<feature type="domain" description="Glycosyl transferase family 1" evidence="2">
    <location>
        <begin position="616"/>
        <end position="787"/>
    </location>
</feature>
<feature type="domain" description="Glycosyl transferase family 1" evidence="2">
    <location>
        <begin position="1067"/>
        <end position="1219"/>
    </location>
</feature>
<protein>
    <submittedName>
        <fullName evidence="4">Glycosyl transferase, group 1</fullName>
        <ecNumber evidence="4">2.4.1.246</ecNumber>
    </submittedName>
</protein>
<dbReference type="EC" id="2.4.1.246" evidence="4"/>
<dbReference type="Pfam" id="PF00534">
    <property type="entry name" value="Glycos_transf_1"/>
    <property type="match status" value="3"/>
</dbReference>
<accession>A0A379KDS1</accession>
<dbReference type="GO" id="GO:0009103">
    <property type="term" value="P:lipopolysaccharide biosynthetic process"/>
    <property type="evidence" value="ECO:0007669"/>
    <property type="project" value="TreeGrafter"/>
</dbReference>
<sequence length="1253" mass="139068">MRIVIDMQGAQTESRFRGIGRYTLSFAQGIVRNRGEHEVFLALNGLFAHTIEGIREAFQGLLPQENIRVWYAPGPVQEIDPANAQRRQNAELIREAFLASLEPDLIHITSLFEGYIDDAVTSVGMLDQRIPVTVSLYDLIPLLNPDQYLKPNPSYEQYYMRKVGHLQRARGLLAISGFARQETLETLDVPHERVVNVSTAIDHHFKPCDISPAQVQQLQSKFKLDRPFVLYTGGADERKNLPRLIQAFARLDAPLRERHQLLFAGKMSEGDRNGLLNEARKAGLREDELRFTHYVTEQELVQLYNMCELFVFPSWHEGFGLPALEAMACGAPVIAANTSSLPEVIGLETALFDPLDVAAITAKMTEALGNEQFLAAQRSHALQQARKFSWTQTAQCAVQAFEAIVQAIEPPLESNLRQGIKPKLAFVSPLPPERTGIADYSAELLPALAEYYDITLVLAQDQVDDTWAREGFAVRDAQWLIANAHTQERVLYQVGNSPYHDHMLALLEQVPGTVVLHDFYMSGLMGWREQHGGYSQDWVRALYAGHGYKAVAQRFSDAEAAKLKYPVNLQVLQRAEGLIVHSDYSRRLARQWYSGLGAEDWQVIPLLREPALQTDKAQARRQLGLAEDDFVICSFGFLDASKLNHLMLDAWFASELAQDKRCKLVFVGENHGGDYGKQLLDTIRRSGHASSITITGYASRDTFHQYLQAADMAVQLRAASRGETSAAVLDCMNYGLPLVVNANGSMAELDAEAVWLLPDEFTTQALAEALTTLRNDAQLRATLGDRASSVIHHKHAPKACAKAYFEAIEAFHGKAGAGIDALVTQVVENCPALSQGELRQLSQCIAYNLPLPRPERRLFLDVTATCRSDLKTGIERVARAIMMALLENSPAGYRVEPVYLSDRSGGWAYHYARRYTCTMLGLPDEWAADERVDPMPGDLLIGLDLSGDTLVQASEAGLIQHYRDVGVGMWFMLHDLLPLRIPQVFPPDTEHGFAQWLKTLTGMDGVIAVSKAVADDLHAWINEQGLARTGPRALQIDWSHHGADLANSAPSKGMPDTAEHTLAQLKARPTFLLVGTVEPRKAYLQALNAFELLWEQGVDVNLAIVGGEGWKGLGDEARRDIPETVARLRGHPKQGERLFWLTGISDEYLEKVYASSACLVFTSVGEGFGLPLIEAAQHGLPILARDIPIFREVALDHAHYFSGEQPSDLAGSVKEWLSLFEQGAQPSSQGMPSLTWAQSASRLVEIVMSKRLS</sequence>
<feature type="domain" description="Glycosyl transferase family 1" evidence="2">
    <location>
        <begin position="219"/>
        <end position="378"/>
    </location>
</feature>
<feature type="domain" description="Glycosyltransferase subfamily 4-like N-terminal" evidence="3">
    <location>
        <begin position="17"/>
        <end position="203"/>
    </location>
</feature>
<dbReference type="Pfam" id="PF13439">
    <property type="entry name" value="Glyco_transf_4"/>
    <property type="match status" value="1"/>
</dbReference>
<evidence type="ECO:0000259" key="3">
    <source>
        <dbReference type="Pfam" id="PF13439"/>
    </source>
</evidence>
<name>A0A379KDS1_PSEPU</name>
<evidence type="ECO:0000259" key="2">
    <source>
        <dbReference type="Pfam" id="PF00534"/>
    </source>
</evidence>
<dbReference type="SUPFAM" id="SSF53756">
    <property type="entry name" value="UDP-Glycosyltransferase/glycogen phosphorylase"/>
    <property type="match status" value="3"/>
</dbReference>
<gene>
    <name evidence="4" type="primary">mfpsA</name>
    <name evidence="4" type="ORF">NCTC7914_00074</name>
</gene>
<dbReference type="InterPro" id="IPR001296">
    <property type="entry name" value="Glyco_trans_1"/>
</dbReference>
<evidence type="ECO:0000256" key="1">
    <source>
        <dbReference type="ARBA" id="ARBA00022679"/>
    </source>
</evidence>
<organism evidence="4 5">
    <name type="scientific">Pseudomonas putida</name>
    <name type="common">Arthrobacter siderocapsulatus</name>
    <dbReference type="NCBI Taxonomy" id="303"/>
    <lineage>
        <taxon>Bacteria</taxon>
        <taxon>Pseudomonadati</taxon>
        <taxon>Pseudomonadota</taxon>
        <taxon>Gammaproteobacteria</taxon>
        <taxon>Pseudomonadales</taxon>
        <taxon>Pseudomonadaceae</taxon>
        <taxon>Pseudomonas</taxon>
    </lineage>
</organism>
<evidence type="ECO:0000313" key="5">
    <source>
        <dbReference type="Proteomes" id="UP000254602"/>
    </source>
</evidence>
<dbReference type="RefSeq" id="WP_115272926.1">
    <property type="nucleotide sequence ID" value="NZ_UGUY01000001.1"/>
</dbReference>
<dbReference type="PANTHER" id="PTHR46401">
    <property type="entry name" value="GLYCOSYLTRANSFERASE WBBK-RELATED"/>
    <property type="match status" value="1"/>
</dbReference>
<dbReference type="Gene3D" id="3.40.50.2000">
    <property type="entry name" value="Glycogen Phosphorylase B"/>
    <property type="match status" value="4"/>
</dbReference>
<dbReference type="AlphaFoldDB" id="A0A379KDS1"/>
<keyword evidence="4" id="KW-0328">Glycosyltransferase</keyword>
<dbReference type="CDD" id="cd03809">
    <property type="entry name" value="GT4_MtfB-like"/>
    <property type="match status" value="2"/>
</dbReference>
<reference evidence="4 5" key="1">
    <citation type="submission" date="2018-06" db="EMBL/GenBank/DDBJ databases">
        <authorList>
            <consortium name="Pathogen Informatics"/>
            <person name="Doyle S."/>
        </authorList>
    </citation>
    <scope>NUCLEOTIDE SEQUENCE [LARGE SCALE GENOMIC DNA]</scope>
    <source>
        <strain evidence="4 5">NCTC7914</strain>
    </source>
</reference>